<accession>W8GG42</accession>
<evidence type="ECO:0000259" key="10">
    <source>
        <dbReference type="PROSITE" id="PS51165"/>
    </source>
</evidence>
<comment type="subcellular location">
    <subcellularLocation>
        <location evidence="1 9">Cytoplasm</location>
    </subcellularLocation>
</comment>
<evidence type="ECO:0000313" key="11">
    <source>
        <dbReference type="EMBL" id="AHK22548.1"/>
    </source>
</evidence>
<dbReference type="Gene3D" id="3.40.50.620">
    <property type="entry name" value="HUPs"/>
    <property type="match status" value="1"/>
</dbReference>
<keyword evidence="8 9" id="KW-0784">Thiamine biosynthesis</keyword>
<keyword evidence="4 9" id="KW-0808">Transferase</keyword>
<dbReference type="STRING" id="1427984.X271_00443"/>
<name>W8GG42_9MOLU</name>
<keyword evidence="3 9" id="KW-0820">tRNA-binding</keyword>
<evidence type="ECO:0000256" key="7">
    <source>
        <dbReference type="ARBA" id="ARBA00022884"/>
    </source>
</evidence>
<dbReference type="InterPro" id="IPR003720">
    <property type="entry name" value="tRNA_STrfase"/>
</dbReference>
<dbReference type="Gene3D" id="3.30.2130.30">
    <property type="match status" value="1"/>
</dbReference>
<evidence type="ECO:0000256" key="6">
    <source>
        <dbReference type="ARBA" id="ARBA00022840"/>
    </source>
</evidence>
<dbReference type="SUPFAM" id="SSF143437">
    <property type="entry name" value="THUMP domain-like"/>
    <property type="match status" value="1"/>
</dbReference>
<keyword evidence="12" id="KW-1185">Reference proteome</keyword>
<organism evidence="11 12">
    <name type="scientific">Candidatus Hepatoplasma crinochetorum Av</name>
    <dbReference type="NCBI Taxonomy" id="1427984"/>
    <lineage>
        <taxon>Bacteria</taxon>
        <taxon>Bacillati</taxon>
        <taxon>Mycoplasmatota</taxon>
        <taxon>Mollicutes</taxon>
        <taxon>Candidatus Hepatoplasmataceae</taxon>
        <taxon>Candidatus Hepatoplasma</taxon>
    </lineage>
</organism>
<dbReference type="GO" id="GO:0009229">
    <property type="term" value="P:thiamine diphosphate biosynthetic process"/>
    <property type="evidence" value="ECO:0007669"/>
    <property type="project" value="UniProtKB-UniRule"/>
</dbReference>
<evidence type="ECO:0000256" key="9">
    <source>
        <dbReference type="HAMAP-Rule" id="MF_00021"/>
    </source>
</evidence>
<evidence type="ECO:0000256" key="4">
    <source>
        <dbReference type="ARBA" id="ARBA00022679"/>
    </source>
</evidence>
<dbReference type="HAMAP" id="MF_00021">
    <property type="entry name" value="ThiI"/>
    <property type="match status" value="1"/>
</dbReference>
<dbReference type="HOGENOM" id="CLU_037952_4_0_14"/>
<dbReference type="PANTHER" id="PTHR43209:SF1">
    <property type="entry name" value="TRNA SULFURTRANSFERASE"/>
    <property type="match status" value="1"/>
</dbReference>
<dbReference type="GO" id="GO:0002937">
    <property type="term" value="P:tRNA 4-thiouridine biosynthesis"/>
    <property type="evidence" value="ECO:0007669"/>
    <property type="project" value="TreeGrafter"/>
</dbReference>
<keyword evidence="6 9" id="KW-0067">ATP-binding</keyword>
<dbReference type="PROSITE" id="PS51165">
    <property type="entry name" value="THUMP"/>
    <property type="match status" value="1"/>
</dbReference>
<comment type="catalytic activity">
    <reaction evidence="9">
        <text>[ThiI sulfur-carrier protein]-S-sulfanyl-L-cysteine + a uridine in tRNA + 2 reduced [2Fe-2S]-[ferredoxin] + ATP + H(+) = [ThiI sulfur-carrier protein]-L-cysteine + a 4-thiouridine in tRNA + 2 oxidized [2Fe-2S]-[ferredoxin] + AMP + diphosphate</text>
        <dbReference type="Rhea" id="RHEA:24176"/>
        <dbReference type="Rhea" id="RHEA-COMP:10000"/>
        <dbReference type="Rhea" id="RHEA-COMP:10001"/>
        <dbReference type="Rhea" id="RHEA-COMP:13337"/>
        <dbReference type="Rhea" id="RHEA-COMP:13338"/>
        <dbReference type="Rhea" id="RHEA-COMP:13339"/>
        <dbReference type="Rhea" id="RHEA-COMP:13340"/>
        <dbReference type="ChEBI" id="CHEBI:15378"/>
        <dbReference type="ChEBI" id="CHEBI:29950"/>
        <dbReference type="ChEBI" id="CHEBI:30616"/>
        <dbReference type="ChEBI" id="CHEBI:33019"/>
        <dbReference type="ChEBI" id="CHEBI:33737"/>
        <dbReference type="ChEBI" id="CHEBI:33738"/>
        <dbReference type="ChEBI" id="CHEBI:61963"/>
        <dbReference type="ChEBI" id="CHEBI:65315"/>
        <dbReference type="ChEBI" id="CHEBI:136798"/>
        <dbReference type="ChEBI" id="CHEBI:456215"/>
        <dbReference type="EC" id="2.8.1.4"/>
    </reaction>
</comment>
<dbReference type="GO" id="GO:0005829">
    <property type="term" value="C:cytosol"/>
    <property type="evidence" value="ECO:0007669"/>
    <property type="project" value="TreeGrafter"/>
</dbReference>
<feature type="binding site" evidence="9">
    <location>
        <begin position="185"/>
        <end position="186"/>
    </location>
    <ligand>
        <name>ATP</name>
        <dbReference type="ChEBI" id="CHEBI:30616"/>
    </ligand>
</feature>
<feature type="binding site" evidence="9">
    <location>
        <position position="290"/>
    </location>
    <ligand>
        <name>ATP</name>
        <dbReference type="ChEBI" id="CHEBI:30616"/>
    </ligand>
</feature>
<dbReference type="RefSeq" id="WP_025208838.1">
    <property type="nucleotide sequence ID" value="NZ_CP006932.1"/>
</dbReference>
<comment type="function">
    <text evidence="9">Catalyzes the ATP-dependent transfer of a sulfur to tRNA to produce 4-thiouridine in position 8 of tRNAs, which functions as a near-UV photosensor. Also catalyzes the transfer of sulfur to the sulfur carrier protein ThiS, forming ThiS-thiocarboxylate. This is a step in the synthesis of thiazole, in the thiamine biosynthesis pathway. The sulfur is donated as persulfide by IscS.</text>
</comment>
<gene>
    <name evidence="9 11" type="primary">thiI</name>
    <name evidence="11" type="ORF">X271_00443</name>
</gene>
<keyword evidence="2 9" id="KW-0963">Cytoplasm</keyword>
<feature type="binding site" evidence="9">
    <location>
        <position position="268"/>
    </location>
    <ligand>
        <name>ATP</name>
        <dbReference type="ChEBI" id="CHEBI:30616"/>
    </ligand>
</feature>
<proteinExistence type="inferred from homology"/>
<evidence type="ECO:0000256" key="8">
    <source>
        <dbReference type="ARBA" id="ARBA00022977"/>
    </source>
</evidence>
<dbReference type="GO" id="GO:0000049">
    <property type="term" value="F:tRNA binding"/>
    <property type="evidence" value="ECO:0007669"/>
    <property type="project" value="UniProtKB-UniRule"/>
</dbReference>
<dbReference type="GO" id="GO:0052837">
    <property type="term" value="P:thiazole biosynthetic process"/>
    <property type="evidence" value="ECO:0007669"/>
    <property type="project" value="TreeGrafter"/>
</dbReference>
<feature type="binding site" evidence="9">
    <location>
        <position position="299"/>
    </location>
    <ligand>
        <name>ATP</name>
        <dbReference type="ChEBI" id="CHEBI:30616"/>
    </ligand>
</feature>
<feature type="domain" description="THUMP" evidence="10">
    <location>
        <begin position="60"/>
        <end position="167"/>
    </location>
</feature>
<dbReference type="InterPro" id="IPR004114">
    <property type="entry name" value="THUMP_dom"/>
</dbReference>
<evidence type="ECO:0000256" key="3">
    <source>
        <dbReference type="ARBA" id="ARBA00022555"/>
    </source>
</evidence>
<dbReference type="EMBL" id="CP006932">
    <property type="protein sequence ID" value="AHK22548.1"/>
    <property type="molecule type" value="Genomic_DNA"/>
</dbReference>
<reference evidence="11 12" key="1">
    <citation type="journal article" date="2014" name="Genome Biol. Evol.">
        <title>Phylogenomics of "Candidatus Hepatoplasma crinochetorum," a Lineage of Mollicutes Associated with Noninsect Arthropods.</title>
        <authorList>
            <person name="Leclercq S."/>
            <person name="Dittmer J."/>
            <person name="Bouchon D."/>
            <person name="Cordaux R."/>
        </authorList>
    </citation>
    <scope>NUCLEOTIDE SEQUENCE [LARGE SCALE GENOMIC DNA]</scope>
    <source>
        <strain evidence="11 12">Av</strain>
    </source>
</reference>
<evidence type="ECO:0000256" key="2">
    <source>
        <dbReference type="ARBA" id="ARBA00022490"/>
    </source>
</evidence>
<comment type="similarity">
    <text evidence="9">Belongs to the ThiI family.</text>
</comment>
<dbReference type="OrthoDB" id="9773948at2"/>
<dbReference type="CDD" id="cd11716">
    <property type="entry name" value="THUMP_ThiI"/>
    <property type="match status" value="1"/>
</dbReference>
<keyword evidence="5 9" id="KW-0547">Nucleotide-binding</keyword>
<dbReference type="SUPFAM" id="SSF52402">
    <property type="entry name" value="Adenine nucleotide alpha hydrolases-like"/>
    <property type="match status" value="1"/>
</dbReference>
<dbReference type="Pfam" id="PF22025">
    <property type="entry name" value="ThiI_fer"/>
    <property type="match status" value="1"/>
</dbReference>
<dbReference type="eggNOG" id="COG0301">
    <property type="taxonomic scope" value="Bacteria"/>
</dbReference>
<dbReference type="InterPro" id="IPR049961">
    <property type="entry name" value="ThiI_N"/>
</dbReference>
<dbReference type="AlphaFoldDB" id="W8GG42"/>
<dbReference type="GO" id="GO:0140741">
    <property type="term" value="F:tRNA-uracil-4 sulfurtransferase activity"/>
    <property type="evidence" value="ECO:0007669"/>
    <property type="project" value="UniProtKB-EC"/>
</dbReference>
<evidence type="ECO:0000313" key="12">
    <source>
        <dbReference type="Proteomes" id="UP000019450"/>
    </source>
</evidence>
<dbReference type="InterPro" id="IPR014729">
    <property type="entry name" value="Rossmann-like_a/b/a_fold"/>
</dbReference>
<evidence type="ECO:0000256" key="1">
    <source>
        <dbReference type="ARBA" id="ARBA00004496"/>
    </source>
</evidence>
<dbReference type="InterPro" id="IPR050102">
    <property type="entry name" value="tRNA_sulfurtransferase_ThiI"/>
</dbReference>
<dbReference type="PATRIC" id="fig|1427984.3.peg.429"/>
<dbReference type="InterPro" id="IPR020536">
    <property type="entry name" value="ThiI_AANH"/>
</dbReference>
<dbReference type="PANTHER" id="PTHR43209">
    <property type="entry name" value="TRNA SULFURTRANSFERASE"/>
    <property type="match status" value="1"/>
</dbReference>
<dbReference type="GO" id="GO:0005524">
    <property type="term" value="F:ATP binding"/>
    <property type="evidence" value="ECO:0007669"/>
    <property type="project" value="UniProtKB-UniRule"/>
</dbReference>
<dbReference type="InterPro" id="IPR054173">
    <property type="entry name" value="ThiI_fer"/>
</dbReference>
<protein>
    <recommendedName>
        <fullName evidence="9">Probable tRNA sulfurtransferase</fullName>
        <ecNumber evidence="9">2.8.1.4</ecNumber>
    </recommendedName>
    <alternativeName>
        <fullName evidence="9">Sulfur carrier protein ThiS sulfurtransferase</fullName>
    </alternativeName>
    <alternativeName>
        <fullName evidence="9">Thiamine biosynthesis protein ThiI</fullName>
    </alternativeName>
    <alternativeName>
        <fullName evidence="9">tRNA 4-thiouridine synthase</fullName>
    </alternativeName>
</protein>
<dbReference type="Proteomes" id="UP000019450">
    <property type="component" value="Chromosome"/>
</dbReference>
<comment type="catalytic activity">
    <reaction evidence="9">
        <text>[ThiS sulfur-carrier protein]-C-terminal Gly-Gly-AMP + S-sulfanyl-L-cysteinyl-[cysteine desulfurase] + AH2 = [ThiS sulfur-carrier protein]-C-terminal-Gly-aminoethanethioate + L-cysteinyl-[cysteine desulfurase] + A + AMP + 2 H(+)</text>
        <dbReference type="Rhea" id="RHEA:43340"/>
        <dbReference type="Rhea" id="RHEA-COMP:12157"/>
        <dbReference type="Rhea" id="RHEA-COMP:12158"/>
        <dbReference type="Rhea" id="RHEA-COMP:12910"/>
        <dbReference type="Rhea" id="RHEA-COMP:19908"/>
        <dbReference type="ChEBI" id="CHEBI:13193"/>
        <dbReference type="ChEBI" id="CHEBI:15378"/>
        <dbReference type="ChEBI" id="CHEBI:17499"/>
        <dbReference type="ChEBI" id="CHEBI:29950"/>
        <dbReference type="ChEBI" id="CHEBI:61963"/>
        <dbReference type="ChEBI" id="CHEBI:90618"/>
        <dbReference type="ChEBI" id="CHEBI:232372"/>
        <dbReference type="ChEBI" id="CHEBI:456215"/>
    </reaction>
</comment>
<dbReference type="EC" id="2.8.1.4" evidence="9"/>
<dbReference type="GO" id="GO:0009228">
    <property type="term" value="P:thiamine biosynthetic process"/>
    <property type="evidence" value="ECO:0007669"/>
    <property type="project" value="UniProtKB-KW"/>
</dbReference>
<dbReference type="KEGG" id="hcr:X271_00443"/>
<evidence type="ECO:0000256" key="5">
    <source>
        <dbReference type="ARBA" id="ARBA00022741"/>
    </source>
</evidence>
<dbReference type="NCBIfam" id="TIGR00342">
    <property type="entry name" value="tRNA uracil 4-sulfurtransferase ThiI"/>
    <property type="match status" value="1"/>
</dbReference>
<dbReference type="GO" id="GO:0004810">
    <property type="term" value="F:CCA tRNA nucleotidyltransferase activity"/>
    <property type="evidence" value="ECO:0007669"/>
    <property type="project" value="InterPro"/>
</dbReference>
<dbReference type="InterPro" id="IPR049962">
    <property type="entry name" value="THUMP_ThiI"/>
</dbReference>
<dbReference type="Pfam" id="PF02568">
    <property type="entry name" value="ThiI"/>
    <property type="match status" value="1"/>
</dbReference>
<comment type="pathway">
    <text evidence="9">Cofactor biosynthesis; thiamine diphosphate biosynthesis.</text>
</comment>
<dbReference type="UniPathway" id="UPA00060"/>
<sequence length="393" mass="45631">MKTILIKYSELTLKGKNRNQFINWLIDNIKNKFKKANFSNINFTKKYDHLLIDFIDSDQEEILKILKNIIGIHSFSVIYSNSITKENIINDLKHIIKKTNKSFKFRVTIRNSKFAKEIFSSNQEAVIFVAKEIFNLNKNISVNLKEYDYNFEIIFTQEKKYYMSFKKDYGIIGLPAGINGEGLLMLSGGIDSPVAGYLTICRGINLSFITFLTSKTSTKEVLDKIKLLSEKINKFNGKDHYLYLVNFEDMQSAIAKLKAVEYRTILLRRGFFKFADFLANKEEKKLIVTGDSLGQVSSQTLESLSVIDRATDIFTARPLICLSKEEIIKKAKEIETYQISIQKGDDMCSLFTPKNPKTKPTLEKVIYFENQIKDYQKIIEDIYLRYVRKIRLQ</sequence>
<keyword evidence="7 9" id="KW-0694">RNA-binding</keyword>
<feature type="binding site" evidence="9">
    <location>
        <begin position="210"/>
        <end position="211"/>
    </location>
    <ligand>
        <name>ATP</name>
        <dbReference type="ChEBI" id="CHEBI:30616"/>
    </ligand>
</feature>